<proteinExistence type="predicted"/>
<sequence>MGRGREYLFSSLFYNTDGLNGMRCYNGNIFGLKRYGRTGASTYGPIDNLTLTLNGNWSKAVNDAVTTAAYNN</sequence>
<accession>E2NN67</accession>
<evidence type="ECO:0000313" key="2">
    <source>
        <dbReference type="Proteomes" id="UP000003711"/>
    </source>
</evidence>
<reference evidence="1 2" key="1">
    <citation type="submission" date="2008-12" db="EMBL/GenBank/DDBJ databases">
        <authorList>
            <person name="Fulton L."/>
            <person name="Clifton S."/>
            <person name="Fulton B."/>
            <person name="Xu J."/>
            <person name="Minx P."/>
            <person name="Pepin K.H."/>
            <person name="Johnson M."/>
            <person name="Bhonagiri V."/>
            <person name="Nash W.E."/>
            <person name="Mardis E.R."/>
            <person name="Wilson R.K."/>
        </authorList>
    </citation>
    <scope>NUCLEOTIDE SEQUENCE [LARGE SCALE GENOMIC DNA]</scope>
    <source>
        <strain evidence="1 2">DSM 14838</strain>
    </source>
</reference>
<protein>
    <submittedName>
        <fullName evidence="1">Uncharacterized protein</fullName>
    </submittedName>
</protein>
<reference evidence="1 2" key="2">
    <citation type="submission" date="2009-01" db="EMBL/GenBank/DDBJ databases">
        <title>Draft genome sequence of Bacteroides cellulosilyticus (DSM 14838).</title>
        <authorList>
            <person name="Sudarsanam P."/>
            <person name="Ley R."/>
            <person name="Guruge J."/>
            <person name="Turnbaugh P.J."/>
            <person name="Mahowald M."/>
            <person name="Liep D."/>
            <person name="Gordon J."/>
        </authorList>
    </citation>
    <scope>NUCLEOTIDE SEQUENCE [LARGE SCALE GENOMIC DNA]</scope>
    <source>
        <strain evidence="1 2">DSM 14838</strain>
    </source>
</reference>
<evidence type="ECO:0000313" key="1">
    <source>
        <dbReference type="EMBL" id="EEF86641.1"/>
    </source>
</evidence>
<comment type="caution">
    <text evidence="1">The sequence shown here is derived from an EMBL/GenBank/DDBJ whole genome shotgun (WGS) entry which is preliminary data.</text>
</comment>
<name>E2NN67_9BACE</name>
<dbReference type="AlphaFoldDB" id="E2NN67"/>
<feature type="non-terminal residue" evidence="1">
    <location>
        <position position="72"/>
    </location>
</feature>
<organism evidence="1 2">
    <name type="scientific">Bacteroides cellulosilyticus DSM 14838</name>
    <dbReference type="NCBI Taxonomy" id="537012"/>
    <lineage>
        <taxon>Bacteria</taxon>
        <taxon>Pseudomonadati</taxon>
        <taxon>Bacteroidota</taxon>
        <taxon>Bacteroidia</taxon>
        <taxon>Bacteroidales</taxon>
        <taxon>Bacteroidaceae</taxon>
        <taxon>Bacteroides</taxon>
    </lineage>
</organism>
<gene>
    <name evidence="1" type="ORF">BACCELL_05762</name>
</gene>
<dbReference type="HOGENOM" id="CLU_2727910_0_0_10"/>
<dbReference type="Proteomes" id="UP000003711">
    <property type="component" value="Unassembled WGS sequence"/>
</dbReference>
<dbReference type="EMBL" id="ACCH01000515">
    <property type="protein sequence ID" value="EEF86641.1"/>
    <property type="molecule type" value="Genomic_DNA"/>
</dbReference>